<evidence type="ECO:0000259" key="3">
    <source>
        <dbReference type="PROSITE" id="PS50888"/>
    </source>
</evidence>
<dbReference type="Gene3D" id="4.10.280.10">
    <property type="entry name" value="Helix-loop-helix DNA-binding domain"/>
    <property type="match status" value="1"/>
</dbReference>
<sequence>MTGKITKKPYRKQYRSPEAIARRNDQERVRQKEINDAFDQLRAQIPYGEWKGKKMSKCQTLEGAIEHIRNLATVIHEADAMTCGTQFTGFNNSYSLSPTSSIDMSQSGYSSPETSFSPSVPTHGQTYPSLPDLSCFYQNLNPMYCGQTSYLSEIPLLPTQEETPLDYSSGRYSPY</sequence>
<dbReference type="InterPro" id="IPR050283">
    <property type="entry name" value="E-box_TF_Regulators"/>
</dbReference>
<keyword evidence="1" id="KW-0238">DNA-binding</keyword>
<dbReference type="PANTHER" id="PTHR23349:SF108">
    <property type="entry name" value="BHLH DOMAIN-CONTAINING PROTEIN"/>
    <property type="match status" value="1"/>
</dbReference>
<name>A0ABN7RZK6_OIKDI</name>
<gene>
    <name evidence="4" type="ORF">OKIOD_LOCUS2957</name>
</gene>
<dbReference type="Proteomes" id="UP001158576">
    <property type="component" value="Chromosome PAR"/>
</dbReference>
<evidence type="ECO:0000256" key="1">
    <source>
        <dbReference type="ARBA" id="ARBA00023125"/>
    </source>
</evidence>
<dbReference type="PROSITE" id="PS50888">
    <property type="entry name" value="BHLH"/>
    <property type="match status" value="1"/>
</dbReference>
<evidence type="ECO:0000256" key="2">
    <source>
        <dbReference type="SAM" id="MobiDB-lite"/>
    </source>
</evidence>
<dbReference type="EMBL" id="OU015568">
    <property type="protein sequence ID" value="CAG5086908.1"/>
    <property type="molecule type" value="Genomic_DNA"/>
</dbReference>
<dbReference type="InterPro" id="IPR011598">
    <property type="entry name" value="bHLH_dom"/>
</dbReference>
<feature type="compositionally biased region" description="Basic residues" evidence="2">
    <location>
        <begin position="1"/>
        <end position="14"/>
    </location>
</feature>
<reference evidence="4 5" key="1">
    <citation type="submission" date="2021-04" db="EMBL/GenBank/DDBJ databases">
        <authorList>
            <person name="Bliznina A."/>
        </authorList>
    </citation>
    <scope>NUCLEOTIDE SEQUENCE [LARGE SCALE GENOMIC DNA]</scope>
</reference>
<feature type="region of interest" description="Disordered" evidence="2">
    <location>
        <begin position="101"/>
        <end position="123"/>
    </location>
</feature>
<protein>
    <submittedName>
        <fullName evidence="4">Oidioi.mRNA.OKI2018_I69.PAR.g11399.t1.cds</fullName>
    </submittedName>
</protein>
<evidence type="ECO:0000313" key="4">
    <source>
        <dbReference type="EMBL" id="CAG5086908.1"/>
    </source>
</evidence>
<organism evidence="4 5">
    <name type="scientific">Oikopleura dioica</name>
    <name type="common">Tunicate</name>
    <dbReference type="NCBI Taxonomy" id="34765"/>
    <lineage>
        <taxon>Eukaryota</taxon>
        <taxon>Metazoa</taxon>
        <taxon>Chordata</taxon>
        <taxon>Tunicata</taxon>
        <taxon>Appendicularia</taxon>
        <taxon>Copelata</taxon>
        <taxon>Oikopleuridae</taxon>
        <taxon>Oikopleura</taxon>
    </lineage>
</organism>
<dbReference type="InterPro" id="IPR036638">
    <property type="entry name" value="HLH_DNA-bd_sf"/>
</dbReference>
<feature type="region of interest" description="Disordered" evidence="2">
    <location>
        <begin position="1"/>
        <end position="28"/>
    </location>
</feature>
<proteinExistence type="predicted"/>
<keyword evidence="5" id="KW-1185">Reference proteome</keyword>
<dbReference type="PANTHER" id="PTHR23349">
    <property type="entry name" value="BASIC HELIX-LOOP-HELIX TRANSCRIPTION FACTOR, TWIST"/>
    <property type="match status" value="1"/>
</dbReference>
<accession>A0ABN7RZK6</accession>
<dbReference type="SMART" id="SM00353">
    <property type="entry name" value="HLH"/>
    <property type="match status" value="1"/>
</dbReference>
<dbReference type="Pfam" id="PF00010">
    <property type="entry name" value="HLH"/>
    <property type="match status" value="1"/>
</dbReference>
<dbReference type="CDD" id="cd11418">
    <property type="entry name" value="bHLH_TS_ASCL"/>
    <property type="match status" value="1"/>
</dbReference>
<feature type="domain" description="BHLH" evidence="3">
    <location>
        <begin position="18"/>
        <end position="71"/>
    </location>
</feature>
<evidence type="ECO:0000313" key="5">
    <source>
        <dbReference type="Proteomes" id="UP001158576"/>
    </source>
</evidence>
<dbReference type="SUPFAM" id="SSF47459">
    <property type="entry name" value="HLH, helix-loop-helix DNA-binding domain"/>
    <property type="match status" value="1"/>
</dbReference>